<dbReference type="Proteomes" id="UP001190700">
    <property type="component" value="Unassembled WGS sequence"/>
</dbReference>
<accession>A0AAE0BYL7</accession>
<comment type="caution">
    <text evidence="1">The sequence shown here is derived from an EMBL/GenBank/DDBJ whole genome shotgun (WGS) entry which is preliminary data.</text>
</comment>
<evidence type="ECO:0000313" key="2">
    <source>
        <dbReference type="Proteomes" id="UP001190700"/>
    </source>
</evidence>
<gene>
    <name evidence="1" type="ORF">CYMTET_46238</name>
</gene>
<dbReference type="EMBL" id="LGRX02032215">
    <property type="protein sequence ID" value="KAK3244137.1"/>
    <property type="molecule type" value="Genomic_DNA"/>
</dbReference>
<evidence type="ECO:0000313" key="1">
    <source>
        <dbReference type="EMBL" id="KAK3244137.1"/>
    </source>
</evidence>
<protein>
    <submittedName>
        <fullName evidence="1">Uncharacterized protein</fullName>
    </submittedName>
</protein>
<dbReference type="PANTHER" id="PTHR40430">
    <property type="entry name" value="T. BRUCEI SPP.-SPECIFIC PROTEIN"/>
    <property type="match status" value="1"/>
</dbReference>
<reference evidence="1 2" key="1">
    <citation type="journal article" date="2015" name="Genome Biol. Evol.">
        <title>Comparative Genomics of a Bacterivorous Green Alga Reveals Evolutionary Causalities and Consequences of Phago-Mixotrophic Mode of Nutrition.</title>
        <authorList>
            <person name="Burns J.A."/>
            <person name="Paasch A."/>
            <person name="Narechania A."/>
            <person name="Kim E."/>
        </authorList>
    </citation>
    <scope>NUCLEOTIDE SEQUENCE [LARGE SCALE GENOMIC DNA]</scope>
    <source>
        <strain evidence="1 2">PLY_AMNH</strain>
    </source>
</reference>
<keyword evidence="2" id="KW-1185">Reference proteome</keyword>
<dbReference type="AlphaFoldDB" id="A0AAE0BYL7"/>
<dbReference type="PANTHER" id="PTHR40430:SF1">
    <property type="entry name" value="T. BRUCEI SPP.-SPECIFIC PROTEIN"/>
    <property type="match status" value="1"/>
</dbReference>
<name>A0AAE0BYL7_9CHLO</name>
<organism evidence="1 2">
    <name type="scientific">Cymbomonas tetramitiformis</name>
    <dbReference type="NCBI Taxonomy" id="36881"/>
    <lineage>
        <taxon>Eukaryota</taxon>
        <taxon>Viridiplantae</taxon>
        <taxon>Chlorophyta</taxon>
        <taxon>Pyramimonadophyceae</taxon>
        <taxon>Pyramimonadales</taxon>
        <taxon>Pyramimonadaceae</taxon>
        <taxon>Cymbomonas</taxon>
    </lineage>
</organism>
<sequence>MADGASSNPPGLPEYYADDVVNGNSSLPRYQMPNITSILPEYTNAEQDNIMRAFGNANYDAISKLPPHLRTHEINKMRAQIMDQARQPNAPPAGKATSAHGLFQEFEYIPSRHSLADEIASQERLYNEQKRLEVGAGKEFAPAGNHHKGKHQDGFVEGAGQPYSVDPYEAGQDLILRNKYWEDSQILAGPFIPAGGDKAISGPPTRLHTRDMINNLTRVIKEDWEYVDISVYANEDDNWVFRFNLESVESEDGLIAYMNVFVRCNEYILKYQLAKVLEQWNVKPGDGFCYFTFRPPWIKNKSQETTYGAHPELALYSGV</sequence>
<proteinExistence type="predicted"/>